<gene>
    <name evidence="1" type="ORF">A0J61_09047</name>
</gene>
<comment type="caution">
    <text evidence="1">The sequence shown here is derived from an EMBL/GenBank/DDBJ whole genome shotgun (WGS) entry which is preliminary data.</text>
</comment>
<name>A0A1C7N194_9FUNG</name>
<keyword evidence="2" id="KW-1185">Reference proteome</keyword>
<dbReference type="OrthoDB" id="2264027at2759"/>
<dbReference type="InterPro" id="IPR032675">
    <property type="entry name" value="LRR_dom_sf"/>
</dbReference>
<dbReference type="EMBL" id="LUGH01000761">
    <property type="protein sequence ID" value="OBZ82905.1"/>
    <property type="molecule type" value="Genomic_DNA"/>
</dbReference>
<dbReference type="AlphaFoldDB" id="A0A1C7N194"/>
<protein>
    <submittedName>
        <fullName evidence="1">Uncharacterized protein</fullName>
    </submittedName>
</protein>
<dbReference type="SUPFAM" id="SSF52047">
    <property type="entry name" value="RNI-like"/>
    <property type="match status" value="1"/>
</dbReference>
<evidence type="ECO:0000313" key="1">
    <source>
        <dbReference type="EMBL" id="OBZ82905.1"/>
    </source>
</evidence>
<dbReference type="InParanoid" id="A0A1C7N194"/>
<dbReference type="Proteomes" id="UP000093000">
    <property type="component" value="Unassembled WGS sequence"/>
</dbReference>
<sequence length="228" mass="26349">MPQLVSLHFEYCDLVATNNTYTKENYQESTFQIRELSLLWTDFSTEALQQLLSHLPRLDCAVLGANHNRYQLANDASLQMLTTVCPGIRKLSISLQQVKEKSLCQAIRHYRSQLEHLSIRCQGNETLQAISECTKQLKHLVLRCNNPTGSDSVIHVLQQCRSLIHFEMISWPLHDMPRIVLDQLLVRDGHTMKLPHPSPPALSFLENMKRTVALDKQDLQKIRRLCFY</sequence>
<dbReference type="Gene3D" id="3.80.10.10">
    <property type="entry name" value="Ribonuclease Inhibitor"/>
    <property type="match status" value="1"/>
</dbReference>
<proteinExistence type="predicted"/>
<evidence type="ECO:0000313" key="2">
    <source>
        <dbReference type="Proteomes" id="UP000093000"/>
    </source>
</evidence>
<reference evidence="1 2" key="1">
    <citation type="submission" date="2016-03" db="EMBL/GenBank/DDBJ databases">
        <title>Choanephora cucurbitarum.</title>
        <authorList>
            <person name="Min B."/>
            <person name="Park H."/>
            <person name="Park J.-H."/>
            <person name="Shin H.-D."/>
            <person name="Choi I.-G."/>
        </authorList>
    </citation>
    <scope>NUCLEOTIDE SEQUENCE [LARGE SCALE GENOMIC DNA]</scope>
    <source>
        <strain evidence="1 2">KUS-F28377</strain>
    </source>
</reference>
<organism evidence="1 2">
    <name type="scientific">Choanephora cucurbitarum</name>
    <dbReference type="NCBI Taxonomy" id="101091"/>
    <lineage>
        <taxon>Eukaryota</taxon>
        <taxon>Fungi</taxon>
        <taxon>Fungi incertae sedis</taxon>
        <taxon>Mucoromycota</taxon>
        <taxon>Mucoromycotina</taxon>
        <taxon>Mucoromycetes</taxon>
        <taxon>Mucorales</taxon>
        <taxon>Mucorineae</taxon>
        <taxon>Choanephoraceae</taxon>
        <taxon>Choanephoroideae</taxon>
        <taxon>Choanephora</taxon>
    </lineage>
</organism>
<accession>A0A1C7N194</accession>